<evidence type="ECO:0000313" key="4">
    <source>
        <dbReference type="Proteomes" id="UP001597211"/>
    </source>
</evidence>
<dbReference type="RefSeq" id="WP_270406643.1">
    <property type="nucleotide sequence ID" value="NZ_JAQDEO010000038.1"/>
</dbReference>
<dbReference type="InterPro" id="IPR048477">
    <property type="entry name" value="YceM-like_C"/>
</dbReference>
<dbReference type="EMBL" id="JBHTKZ010000035">
    <property type="protein sequence ID" value="MFD1182999.1"/>
    <property type="molecule type" value="Genomic_DNA"/>
</dbReference>
<proteinExistence type="predicted"/>
<evidence type="ECO:0000259" key="2">
    <source>
        <dbReference type="Pfam" id="PF21378"/>
    </source>
</evidence>
<dbReference type="SUPFAM" id="SSF51735">
    <property type="entry name" value="NAD(P)-binding Rossmann-fold domains"/>
    <property type="match status" value="1"/>
</dbReference>
<dbReference type="SUPFAM" id="SSF55347">
    <property type="entry name" value="Glyceraldehyde-3-phosphate dehydrogenase-like, C-terminal domain"/>
    <property type="match status" value="1"/>
</dbReference>
<dbReference type="PANTHER" id="PTHR43708">
    <property type="entry name" value="CONSERVED EXPRESSED OXIDOREDUCTASE (EUROFUNG)"/>
    <property type="match status" value="1"/>
</dbReference>
<dbReference type="InterPro" id="IPR036291">
    <property type="entry name" value="NAD(P)-bd_dom_sf"/>
</dbReference>
<gene>
    <name evidence="3" type="ORF">ACFQ2Z_16695</name>
</gene>
<dbReference type="Pfam" id="PF21378">
    <property type="entry name" value="YceM-like_C"/>
    <property type="match status" value="1"/>
</dbReference>
<reference evidence="4" key="1">
    <citation type="journal article" date="2019" name="Int. J. Syst. Evol. Microbiol.">
        <title>The Global Catalogue of Microorganisms (GCM) 10K type strain sequencing project: providing services to taxonomists for standard genome sequencing and annotation.</title>
        <authorList>
            <consortium name="The Broad Institute Genomics Platform"/>
            <consortium name="The Broad Institute Genome Sequencing Center for Infectious Disease"/>
            <person name="Wu L."/>
            <person name="Ma J."/>
        </authorList>
    </citation>
    <scope>NUCLEOTIDE SEQUENCE [LARGE SCALE GENOMIC DNA]</scope>
    <source>
        <strain evidence="4">CCUG 48216</strain>
    </source>
</reference>
<protein>
    <submittedName>
        <fullName evidence="3">Gfo/Idh/MocA family protein</fullName>
    </submittedName>
</protein>
<organism evidence="3 4">
    <name type="scientific">Paenibacillus timonensis</name>
    <dbReference type="NCBI Taxonomy" id="225915"/>
    <lineage>
        <taxon>Bacteria</taxon>
        <taxon>Bacillati</taxon>
        <taxon>Bacillota</taxon>
        <taxon>Bacilli</taxon>
        <taxon>Bacillales</taxon>
        <taxon>Paenibacillaceae</taxon>
        <taxon>Paenibacillus</taxon>
    </lineage>
</organism>
<name>A0ABW3SEG0_9BACL</name>
<accession>A0ABW3SEG0</accession>
<keyword evidence="4" id="KW-1185">Reference proteome</keyword>
<dbReference type="Pfam" id="PF01408">
    <property type="entry name" value="GFO_IDH_MocA"/>
    <property type="match status" value="1"/>
</dbReference>
<evidence type="ECO:0000313" key="3">
    <source>
        <dbReference type="EMBL" id="MFD1182999.1"/>
    </source>
</evidence>
<comment type="caution">
    <text evidence="3">The sequence shown here is derived from an EMBL/GenBank/DDBJ whole genome shotgun (WGS) entry which is preliminary data.</text>
</comment>
<dbReference type="Gene3D" id="3.30.360.10">
    <property type="entry name" value="Dihydrodipicolinate Reductase, domain 2"/>
    <property type="match status" value="1"/>
</dbReference>
<dbReference type="Proteomes" id="UP001597211">
    <property type="component" value="Unassembled WGS sequence"/>
</dbReference>
<feature type="domain" description="YceM-like C-terminal" evidence="2">
    <location>
        <begin position="129"/>
        <end position="237"/>
    </location>
</feature>
<dbReference type="InterPro" id="IPR051317">
    <property type="entry name" value="Gfo/Idh/MocA_oxidoreduct"/>
</dbReference>
<sequence>MMRIGIIGLGDIAQKAYLPVITAREDIDLVFSTRNQETLSRLAAKYRVPETAGNVDELVKSGVDAAFVHSATESHPAIVERLIENGIHVYVDKPIAYQFEESKRLSELAERKGVLLMTGFNRRFAPMNAALKEQPDRRLVLLQKNRTPSPDYARRFVLDDYIHVVDTLRFLAPAEARNFHVSTRVQDGKLYHVTLQLEGEGFTCIGIMNRDSGTNDEILEVMSPGQKWRVDGLNTTEHFAGGEAKRSTFKDWDPVLYRRGFVQIIDHFINCVRDGKAPAISLQDSLETHRLCEEIVKSAEANGALAWERSL</sequence>
<dbReference type="PANTHER" id="PTHR43708:SF4">
    <property type="entry name" value="OXIDOREDUCTASE YCEM-RELATED"/>
    <property type="match status" value="1"/>
</dbReference>
<feature type="domain" description="Gfo/Idh/MocA-like oxidoreductase N-terminal" evidence="1">
    <location>
        <begin position="2"/>
        <end position="120"/>
    </location>
</feature>
<dbReference type="Gene3D" id="3.40.50.720">
    <property type="entry name" value="NAD(P)-binding Rossmann-like Domain"/>
    <property type="match status" value="1"/>
</dbReference>
<evidence type="ECO:0000259" key="1">
    <source>
        <dbReference type="Pfam" id="PF01408"/>
    </source>
</evidence>
<dbReference type="InterPro" id="IPR000683">
    <property type="entry name" value="Gfo/Idh/MocA-like_OxRdtase_N"/>
</dbReference>